<feature type="non-terminal residue" evidence="1">
    <location>
        <position position="562"/>
    </location>
</feature>
<protein>
    <submittedName>
        <fullName evidence="1">Tetratricopeptide repeat protein</fullName>
    </submittedName>
</protein>
<dbReference type="Proteomes" id="UP000305401">
    <property type="component" value="Unassembled WGS sequence"/>
</dbReference>
<keyword evidence="2" id="KW-1185">Reference proteome</keyword>
<evidence type="ECO:0000313" key="1">
    <source>
        <dbReference type="EMBL" id="THG54217.1"/>
    </source>
</evidence>
<sequence>MVGLRHIFFKHISVLLFALGACFQTSAQINADQVMRVGQNSLYLEDYILAIQYFNQVIAAKPQLAQPYFYRSIAKISLEDYRGAEADASKSIELNPFITGAYEVRGVARHNMGRASEAVADYDKALEQLPESKGILLNKALALEDAGNLDSAEDTYSTLLRIYPRYDNGYVGRARLYLQKGDTTAALADVEKALQINKNNVNAYVIRADVAINRGNQFDRALADMDEAIKLQPQYAGFFVNRAFLRYKLDDYFGAMADFDYAIQLDQLSVPALFNRGMLRAEVHDNNKAIADFSAVLKLEPDNFKALYNRALLYSEIGDYKSAVADLDRVIGEYPNFAGAYFARCEAYRLMGQTKMAERDYSRSMALSKNPVADTTGEAASATADGKQPQETQQQVSNRFSSLLTIADNASVKEEYQTQGIKGKVQDRNALIEIEPMFTLSYYVVTNEIKESPYYIKEVDDINATRLLRFGLMVTNHPPQLTDEENIDRHFSSVQYYDSYLNTHKPRAIDYFGRAMDYYTLHNYTAAIADFDKALELTPDFAMAFFMRAVARYEQASASQAV</sequence>
<organism evidence="1 2">
    <name type="scientific">Muribaculum caecicola</name>
    <dbReference type="NCBI Taxonomy" id="3038144"/>
    <lineage>
        <taxon>Bacteria</taxon>
        <taxon>Pseudomonadati</taxon>
        <taxon>Bacteroidota</taxon>
        <taxon>Bacteroidia</taxon>
        <taxon>Bacteroidales</taxon>
        <taxon>Muribaculaceae</taxon>
        <taxon>Muribaculum</taxon>
    </lineage>
</organism>
<name>A0AC61S6E7_9BACT</name>
<evidence type="ECO:0000313" key="2">
    <source>
        <dbReference type="Proteomes" id="UP000305401"/>
    </source>
</evidence>
<proteinExistence type="predicted"/>
<reference evidence="1" key="1">
    <citation type="submission" date="2019-04" db="EMBL/GenBank/DDBJ databases">
        <title>Microbes associate with the intestines of laboratory mice.</title>
        <authorList>
            <person name="Navarre W."/>
            <person name="Wong E."/>
            <person name="Huang K.C."/>
            <person name="Tropini C."/>
            <person name="Ng K."/>
            <person name="Yu B."/>
        </authorList>
    </citation>
    <scope>NUCLEOTIDE SEQUENCE</scope>
    <source>
        <strain evidence="1">NM86_A22</strain>
    </source>
</reference>
<dbReference type="EMBL" id="SSTG01000026">
    <property type="protein sequence ID" value="THG54217.1"/>
    <property type="molecule type" value="Genomic_DNA"/>
</dbReference>
<gene>
    <name evidence="1" type="ORF">E5990_03595</name>
</gene>
<accession>A0AC61S6E7</accession>
<comment type="caution">
    <text evidence="1">The sequence shown here is derived from an EMBL/GenBank/DDBJ whole genome shotgun (WGS) entry which is preliminary data.</text>
</comment>